<dbReference type="AlphaFoldDB" id="A0A1H0XG70"/>
<dbReference type="RefSeq" id="WP_139205578.1">
    <property type="nucleotide sequence ID" value="NZ_FNJJ01000015.1"/>
</dbReference>
<proteinExistence type="predicted"/>
<gene>
    <name evidence="1" type="ORF">SAMN05216213_115141</name>
</gene>
<accession>A0A1H0XG70</accession>
<dbReference type="OrthoDB" id="9154076at2"/>
<evidence type="ECO:0000313" key="2">
    <source>
        <dbReference type="Proteomes" id="UP000199460"/>
    </source>
</evidence>
<dbReference type="Proteomes" id="UP000199460">
    <property type="component" value="Unassembled WGS sequence"/>
</dbReference>
<dbReference type="GeneID" id="300934361"/>
<sequence length="291" mass="32351">MQYALCGVDNRVWEAADFSRLPSAQLSQYRDSLTCVECNALAWFRRASTHGHPAHFCAHHESTCQLKAEYVPVDNDQGDGTEVVDQIQSSGDIVVRLSDDQGGDIDVVERPPVPVGPEGQGGRTHQVRGRDFLSNQQFSLRRVLHRLVQSPDFRRSASTISFFRPDGRQLIHGQVRDVTKAFSEITNEDDGAAKFFWGPITSARRTDDGKIWLNSSPQYQSVSVVIFDDIADRFLDAFGIEDLDDLAGAHVLVSGRCAFSGQRGIKPIIWCGALYQIVIRRYRAANLTVAG</sequence>
<name>A0A1H0XG70_9GAMM</name>
<protein>
    <submittedName>
        <fullName evidence="1">Uncharacterized protein</fullName>
    </submittedName>
</protein>
<dbReference type="EMBL" id="FNJJ01000015">
    <property type="protein sequence ID" value="SDQ01948.1"/>
    <property type="molecule type" value="Genomic_DNA"/>
</dbReference>
<keyword evidence="2" id="KW-1185">Reference proteome</keyword>
<reference evidence="2" key="1">
    <citation type="submission" date="2016-10" db="EMBL/GenBank/DDBJ databases">
        <authorList>
            <person name="Varghese N."/>
            <person name="Submissions S."/>
        </authorList>
    </citation>
    <scope>NUCLEOTIDE SEQUENCE [LARGE SCALE GENOMIC DNA]</scope>
    <source>
        <strain evidence="2">JCM 18416</strain>
    </source>
</reference>
<organism evidence="1 2">
    <name type="scientific">Ectopseudomonas guguanensis</name>
    <dbReference type="NCBI Taxonomy" id="1198456"/>
    <lineage>
        <taxon>Bacteria</taxon>
        <taxon>Pseudomonadati</taxon>
        <taxon>Pseudomonadota</taxon>
        <taxon>Gammaproteobacteria</taxon>
        <taxon>Pseudomonadales</taxon>
        <taxon>Pseudomonadaceae</taxon>
        <taxon>Ectopseudomonas</taxon>
    </lineage>
</organism>
<evidence type="ECO:0000313" key="1">
    <source>
        <dbReference type="EMBL" id="SDQ01948.1"/>
    </source>
</evidence>